<dbReference type="Pfam" id="PF18317">
    <property type="entry name" value="SDH_C"/>
    <property type="match status" value="1"/>
</dbReference>
<dbReference type="InterPro" id="IPR036291">
    <property type="entry name" value="NAD(P)-bd_dom_sf"/>
</dbReference>
<dbReference type="InterPro" id="IPR027417">
    <property type="entry name" value="P-loop_NTPase"/>
</dbReference>
<evidence type="ECO:0000256" key="1">
    <source>
        <dbReference type="ARBA" id="ARBA00006477"/>
    </source>
</evidence>
<feature type="compositionally biased region" description="Low complexity" evidence="3">
    <location>
        <begin position="238"/>
        <end position="254"/>
    </location>
</feature>
<feature type="region of interest" description="Disordered" evidence="3">
    <location>
        <begin position="238"/>
        <end position="257"/>
    </location>
</feature>
<dbReference type="Gene3D" id="3.40.50.300">
    <property type="entry name" value="P-loop containing nucleotide triphosphate hydrolases"/>
    <property type="match status" value="1"/>
</dbReference>
<dbReference type="Pfam" id="PF08501">
    <property type="entry name" value="Shikimate_dh_N"/>
    <property type="match status" value="1"/>
</dbReference>
<feature type="region of interest" description="Disordered" evidence="3">
    <location>
        <begin position="50"/>
        <end position="82"/>
    </location>
</feature>
<dbReference type="Gene3D" id="3.20.20.70">
    <property type="entry name" value="Aldolase class I"/>
    <property type="match status" value="1"/>
</dbReference>
<reference evidence="7 8" key="1">
    <citation type="journal article" date="2024" name="Commun. Biol.">
        <title>Comparative genomic analysis of thermophilic fungi reveals convergent evolutionary adaptations and gene losses.</title>
        <authorList>
            <person name="Steindorff A.S."/>
            <person name="Aguilar-Pontes M.V."/>
            <person name="Robinson A.J."/>
            <person name="Andreopoulos B."/>
            <person name="LaButti K."/>
            <person name="Kuo A."/>
            <person name="Mondo S."/>
            <person name="Riley R."/>
            <person name="Otillar R."/>
            <person name="Haridas S."/>
            <person name="Lipzen A."/>
            <person name="Grimwood J."/>
            <person name="Schmutz J."/>
            <person name="Clum A."/>
            <person name="Reid I.D."/>
            <person name="Moisan M.C."/>
            <person name="Butler G."/>
            <person name="Nguyen T.T.M."/>
            <person name="Dewar K."/>
            <person name="Conant G."/>
            <person name="Drula E."/>
            <person name="Henrissat B."/>
            <person name="Hansel C."/>
            <person name="Singer S."/>
            <person name="Hutchinson M.I."/>
            <person name="de Vries R.P."/>
            <person name="Natvig D.O."/>
            <person name="Powell A.J."/>
            <person name="Tsang A."/>
            <person name="Grigoriev I.V."/>
        </authorList>
    </citation>
    <scope>NUCLEOTIDE SEQUENCE [LARGE SCALE GENOMIC DNA]</scope>
    <source>
        <strain evidence="7 8">ATCC 24622</strain>
    </source>
</reference>
<feature type="compositionally biased region" description="Low complexity" evidence="3">
    <location>
        <begin position="55"/>
        <end position="73"/>
    </location>
</feature>
<dbReference type="InterPro" id="IPR001381">
    <property type="entry name" value="DHquinase_I"/>
</dbReference>
<dbReference type="InterPro" id="IPR013708">
    <property type="entry name" value="Shikimate_DH-bd_N"/>
</dbReference>
<dbReference type="PANTHER" id="PTHR21090">
    <property type="entry name" value="AROM/DEHYDROQUINATE SYNTHASE"/>
    <property type="match status" value="1"/>
</dbReference>
<dbReference type="InterPro" id="IPR031322">
    <property type="entry name" value="Shikimate/glucono_kinase"/>
</dbReference>
<dbReference type="InterPro" id="IPR046346">
    <property type="entry name" value="Aminoacid_DH-like_N_sf"/>
</dbReference>
<dbReference type="SUPFAM" id="SSF53223">
    <property type="entry name" value="Aminoacid dehydrogenase-like, N-terminal domain"/>
    <property type="match status" value="1"/>
</dbReference>
<feature type="domain" description="Shikimate dehydrogenase substrate binding N-terminal" evidence="5">
    <location>
        <begin position="576"/>
        <end position="656"/>
    </location>
</feature>
<comment type="similarity">
    <text evidence="1">In the 2nd section; belongs to the type-I 3-dehydroquinase family.</text>
</comment>
<evidence type="ECO:0000313" key="8">
    <source>
        <dbReference type="Proteomes" id="UP001586593"/>
    </source>
</evidence>
<name>A0ABR3XHQ2_9PEZI</name>
<accession>A0ABR3XHQ2</accession>
<comment type="caution">
    <text evidence="7">The sequence shown here is derived from an EMBL/GenBank/DDBJ whole genome shotgun (WGS) entry which is preliminary data.</text>
</comment>
<feature type="domain" description="Quinate/shikimate 5-dehydrogenase/glutamyl-tRNA reductase" evidence="4">
    <location>
        <begin position="718"/>
        <end position="759"/>
    </location>
</feature>
<dbReference type="InterPro" id="IPR041121">
    <property type="entry name" value="SDH_C"/>
</dbReference>
<dbReference type="EMBL" id="JAZHXJ010000090">
    <property type="protein sequence ID" value="KAL1875498.1"/>
    <property type="molecule type" value="Genomic_DNA"/>
</dbReference>
<evidence type="ECO:0000256" key="3">
    <source>
        <dbReference type="SAM" id="MobiDB-lite"/>
    </source>
</evidence>
<evidence type="ECO:0008006" key="9">
    <source>
        <dbReference type="Google" id="ProtNLM"/>
    </source>
</evidence>
<dbReference type="SUPFAM" id="SSF52540">
    <property type="entry name" value="P-loop containing nucleoside triphosphate hydrolases"/>
    <property type="match status" value="1"/>
</dbReference>
<protein>
    <recommendedName>
        <fullName evidence="9">Quinate repressor protein</fullName>
    </recommendedName>
</protein>
<dbReference type="Gene3D" id="3.40.50.720">
    <property type="entry name" value="NAD(P)-binding Rossmann-like Domain"/>
    <property type="match status" value="1"/>
</dbReference>
<comment type="similarity">
    <text evidence="2">In the N-terminal section; belongs to the shikimate kinase family.</text>
</comment>
<dbReference type="SUPFAM" id="SSF51735">
    <property type="entry name" value="NAD(P)-binding Rossmann-fold domains"/>
    <property type="match status" value="1"/>
</dbReference>
<evidence type="ECO:0000259" key="5">
    <source>
        <dbReference type="Pfam" id="PF08501"/>
    </source>
</evidence>
<dbReference type="PANTHER" id="PTHR21090:SF27">
    <property type="entry name" value="QUINATE REPRESSOR PROTEIN"/>
    <property type="match status" value="1"/>
</dbReference>
<evidence type="ECO:0000313" key="7">
    <source>
        <dbReference type="EMBL" id="KAL1875498.1"/>
    </source>
</evidence>
<dbReference type="InterPro" id="IPR006151">
    <property type="entry name" value="Shikm_DH/Glu-tRNA_Rdtase"/>
</dbReference>
<dbReference type="Pfam" id="PF01487">
    <property type="entry name" value="DHquinase_I"/>
    <property type="match status" value="1"/>
</dbReference>
<dbReference type="CDD" id="cd00502">
    <property type="entry name" value="DHQase_I"/>
    <property type="match status" value="1"/>
</dbReference>
<dbReference type="Pfam" id="PF01202">
    <property type="entry name" value="SKI"/>
    <property type="match status" value="1"/>
</dbReference>
<dbReference type="CDD" id="cd01065">
    <property type="entry name" value="NAD_bind_Shikimate_DH"/>
    <property type="match status" value="1"/>
</dbReference>
<keyword evidence="8" id="KW-1185">Reference proteome</keyword>
<dbReference type="SUPFAM" id="SSF51569">
    <property type="entry name" value="Aldolase"/>
    <property type="match status" value="1"/>
</dbReference>
<evidence type="ECO:0000256" key="2">
    <source>
        <dbReference type="ARBA" id="ARBA00009349"/>
    </source>
</evidence>
<feature type="domain" description="SDH C-terminal" evidence="6">
    <location>
        <begin position="863"/>
        <end position="893"/>
    </location>
</feature>
<dbReference type="Proteomes" id="UP001586593">
    <property type="component" value="Unassembled WGS sequence"/>
</dbReference>
<evidence type="ECO:0000259" key="6">
    <source>
        <dbReference type="Pfam" id="PF18317"/>
    </source>
</evidence>
<proteinExistence type="inferred from homology"/>
<sequence>MASVVAGRKRPFAVMSAASSHLGWDNAELRQRAEPRSLSGVDRTNVAVPDILNHSQPDPSLPASSSSSVSAPSSTPPPAYPTSFDRNASIVLTGIRGAGKSTLAVIASTAMNRRIVDCEKVFREATGLSSPAYKKRYGAPEYHARQTRVMRELIERHRRDAIVLCSWTEREIQAVLQELSDTNPVVYITREARAIQEYLKAWDNSTICHLLDASGSVFRRCTHFEYFNISELTASSAASRSSSSGTTTTTTTTTELDRRSPAPYLALKRAERHFLKFLSLILPEGAVAFIESASTLACVPTEQRRFTYASSVPLSVLEAGRLDIEELETGADAIEIVVDDLVLGAQGHESGISPHRATDISRVVAQVRRSTVIPILYHVVLPDAALEGDASLARLYLSYVCHGLRLAPEYVTVDLRLDHDALAQIAQTKRASKLVGNLQLTGPDTPPWSDTSWWRAYYRKAEIEGCDMVRLTRPARDVTDNFDIHHLYASMRAVRAQLPLPLTLYNTGPLGRNSACFNQVLTSVTPQQLSTTSGQQQQQRQQTPVLDSSLWPSLTATQATQALYSSFIYDPMKLYVFGANVDYSLSPAMHNAALDACGIPHHYRAHSTTSITQLRDLVEDPCFAGASIGLPFKVEIIGLTHSLSRHARAIGAVNTLIPVRQLNDDGSIPEDATFFNQRNRAGPVKALYGENTDWLGIRACIRRGLSPANAVRATTCGVIVGAGGMARAAVYAMLQLGVRNIAIFNRTLANAERLVSHFETLLARSDSPLLGGGSSGRSETKFHILRSREEPWPQHLRYPTMIVSCIPTHSIGASPAPDFTLPEHWLRSPTGGVVVELAYKSLNTPLMEQIRNEASRGWVIMDGLDLLPEQGFVQFELFTGRQAPRRLMRRVVLSAYSDDQGRSNLAQLQPRLRDISEQEP</sequence>
<gene>
    <name evidence="7" type="ORF">VTK73DRAFT_10048</name>
</gene>
<dbReference type="Gene3D" id="3.40.50.10860">
    <property type="entry name" value="Leucine Dehydrogenase, chain A, domain 1"/>
    <property type="match status" value="1"/>
</dbReference>
<dbReference type="Pfam" id="PF01488">
    <property type="entry name" value="Shikimate_DH"/>
    <property type="match status" value="1"/>
</dbReference>
<dbReference type="InterPro" id="IPR013785">
    <property type="entry name" value="Aldolase_TIM"/>
</dbReference>
<organism evidence="7 8">
    <name type="scientific">Phialemonium thermophilum</name>
    <dbReference type="NCBI Taxonomy" id="223376"/>
    <lineage>
        <taxon>Eukaryota</taxon>
        <taxon>Fungi</taxon>
        <taxon>Dikarya</taxon>
        <taxon>Ascomycota</taxon>
        <taxon>Pezizomycotina</taxon>
        <taxon>Sordariomycetes</taxon>
        <taxon>Sordariomycetidae</taxon>
        <taxon>Cephalothecales</taxon>
        <taxon>Cephalothecaceae</taxon>
        <taxon>Phialemonium</taxon>
    </lineage>
</organism>
<evidence type="ECO:0000259" key="4">
    <source>
        <dbReference type="Pfam" id="PF01488"/>
    </source>
</evidence>